<dbReference type="InterPro" id="IPR001314">
    <property type="entry name" value="Peptidase_S1A"/>
</dbReference>
<keyword evidence="10" id="KW-1185">Reference proteome</keyword>
<protein>
    <recommendedName>
        <fullName evidence="8">Peptidase S1 domain-containing protein</fullName>
    </recommendedName>
</protein>
<evidence type="ECO:0000256" key="1">
    <source>
        <dbReference type="ARBA" id="ARBA00007664"/>
    </source>
</evidence>
<dbReference type="CDD" id="cd00190">
    <property type="entry name" value="Tryp_SPc"/>
    <property type="match status" value="1"/>
</dbReference>
<dbReference type="InterPro" id="IPR036249">
    <property type="entry name" value="Thioredoxin-like_sf"/>
</dbReference>
<dbReference type="SUPFAM" id="SSF50494">
    <property type="entry name" value="Trypsin-like serine proteases"/>
    <property type="match status" value="1"/>
</dbReference>
<feature type="signal peptide" evidence="7">
    <location>
        <begin position="1"/>
        <end position="19"/>
    </location>
</feature>
<dbReference type="STRING" id="1156394.T0QP93"/>
<dbReference type="GO" id="GO:0006508">
    <property type="term" value="P:proteolysis"/>
    <property type="evidence" value="ECO:0007669"/>
    <property type="project" value="UniProtKB-KW"/>
</dbReference>
<dbReference type="PROSITE" id="PS00134">
    <property type="entry name" value="TRYPSIN_HIS"/>
    <property type="match status" value="1"/>
</dbReference>
<dbReference type="PRINTS" id="PR00722">
    <property type="entry name" value="CHYMOTRYPSIN"/>
</dbReference>
<sequence>MRVLWLLGVAGTLLQTAWAKPTISPGITGGNEAPVGKFLSTVGLRADETGTNLCGGILIAPKYVLTAAHCCNGAIKVASIGSHFLNGAQDGERIAVVRETRHPKFNPGTNSFDFGLLELAKESSIAPLPVAWDADADAFTNMTVIARGWGTTSWGGKQANALQQVTLRMWSQESCTKQFAVVDSSMACAGGLQGQDACQGDSGGPLTTVDGGREVLVGLVSWGVGCGQDGVPGVYARVAEAKDFVALFLRAPSDAMVAYVRKITAKCTVFRVANCPLCDAADATLRSAGAKAVDVVHMDTSAGHPSGTDVYNAIVSLSGLNTVPSVWIKSTFVGGAAALHGLLDGGKLRDLVAACS</sequence>
<keyword evidence="6" id="KW-0378">Hydrolase</keyword>
<comment type="similarity">
    <text evidence="1">Belongs to the peptidase S1 family.</text>
</comment>
<dbReference type="OrthoDB" id="10051896at2759"/>
<dbReference type="Pfam" id="PF00089">
    <property type="entry name" value="Trypsin"/>
    <property type="match status" value="1"/>
</dbReference>
<dbReference type="GO" id="GO:0004252">
    <property type="term" value="F:serine-type endopeptidase activity"/>
    <property type="evidence" value="ECO:0007669"/>
    <property type="project" value="InterPro"/>
</dbReference>
<dbReference type="GeneID" id="19946722"/>
<evidence type="ECO:0000256" key="4">
    <source>
        <dbReference type="ARBA" id="ARBA00023157"/>
    </source>
</evidence>
<dbReference type="Gene3D" id="2.40.10.10">
    <property type="entry name" value="Trypsin-like serine proteases"/>
    <property type="match status" value="1"/>
</dbReference>
<evidence type="ECO:0000256" key="7">
    <source>
        <dbReference type="SAM" id="SignalP"/>
    </source>
</evidence>
<dbReference type="InterPro" id="IPR033116">
    <property type="entry name" value="TRYPSIN_SER"/>
</dbReference>
<dbReference type="InterPro" id="IPR009003">
    <property type="entry name" value="Peptidase_S1_PA"/>
</dbReference>
<dbReference type="VEuPathDB" id="FungiDB:SDRG_05995"/>
<dbReference type="eggNOG" id="KOG3627">
    <property type="taxonomic scope" value="Eukaryota"/>
</dbReference>
<dbReference type="OMA" id="RETRHPK"/>
<dbReference type="InParanoid" id="T0QP93"/>
<gene>
    <name evidence="9" type="ORF">SDRG_05995</name>
</gene>
<keyword evidence="6" id="KW-0720">Serine protease</keyword>
<name>T0QP93_SAPDV</name>
<dbReference type="PROSITE" id="PS00135">
    <property type="entry name" value="TRYPSIN_SER"/>
    <property type="match status" value="1"/>
</dbReference>
<evidence type="ECO:0000313" key="9">
    <source>
        <dbReference type="EMBL" id="EQC36546.1"/>
    </source>
</evidence>
<dbReference type="PANTHER" id="PTHR24276:SF98">
    <property type="entry name" value="FI18310P1-RELATED"/>
    <property type="match status" value="1"/>
</dbReference>
<dbReference type="Pfam" id="PF00462">
    <property type="entry name" value="Glutaredoxin"/>
    <property type="match status" value="1"/>
</dbReference>
<dbReference type="PROSITE" id="PS50240">
    <property type="entry name" value="TRYPSIN_DOM"/>
    <property type="match status" value="1"/>
</dbReference>
<evidence type="ECO:0000256" key="5">
    <source>
        <dbReference type="ARBA" id="ARBA00023180"/>
    </source>
</evidence>
<organism evidence="9 10">
    <name type="scientific">Saprolegnia diclina (strain VS20)</name>
    <dbReference type="NCBI Taxonomy" id="1156394"/>
    <lineage>
        <taxon>Eukaryota</taxon>
        <taxon>Sar</taxon>
        <taxon>Stramenopiles</taxon>
        <taxon>Oomycota</taxon>
        <taxon>Saprolegniomycetes</taxon>
        <taxon>Saprolegniales</taxon>
        <taxon>Saprolegniaceae</taxon>
        <taxon>Saprolegnia</taxon>
    </lineage>
</organism>
<dbReference type="AlphaFoldDB" id="T0QP93"/>
<dbReference type="InterPro" id="IPR002109">
    <property type="entry name" value="Glutaredoxin"/>
</dbReference>
<evidence type="ECO:0000256" key="2">
    <source>
        <dbReference type="ARBA" id="ARBA00022729"/>
    </source>
</evidence>
<keyword evidence="4" id="KW-1015">Disulfide bond</keyword>
<evidence type="ECO:0000313" key="10">
    <source>
        <dbReference type="Proteomes" id="UP000030762"/>
    </source>
</evidence>
<reference evidence="9 10" key="1">
    <citation type="submission" date="2012-04" db="EMBL/GenBank/DDBJ databases">
        <title>The Genome Sequence of Saprolegnia declina VS20.</title>
        <authorList>
            <consortium name="The Broad Institute Genome Sequencing Platform"/>
            <person name="Russ C."/>
            <person name="Nusbaum C."/>
            <person name="Tyler B."/>
            <person name="van West P."/>
            <person name="Dieguez-Uribeondo J."/>
            <person name="de Bruijn I."/>
            <person name="Tripathy S."/>
            <person name="Jiang R."/>
            <person name="Young S.K."/>
            <person name="Zeng Q."/>
            <person name="Gargeya S."/>
            <person name="Fitzgerald M."/>
            <person name="Haas B."/>
            <person name="Abouelleil A."/>
            <person name="Alvarado L."/>
            <person name="Arachchi H.M."/>
            <person name="Berlin A."/>
            <person name="Chapman S.B."/>
            <person name="Goldberg J."/>
            <person name="Griggs A."/>
            <person name="Gujja S."/>
            <person name="Hansen M."/>
            <person name="Howarth C."/>
            <person name="Imamovic A."/>
            <person name="Larimer J."/>
            <person name="McCowen C."/>
            <person name="Montmayeur A."/>
            <person name="Murphy C."/>
            <person name="Neiman D."/>
            <person name="Pearson M."/>
            <person name="Priest M."/>
            <person name="Roberts A."/>
            <person name="Saif S."/>
            <person name="Shea T."/>
            <person name="Sisk P."/>
            <person name="Sykes S."/>
            <person name="Wortman J."/>
            <person name="Nusbaum C."/>
            <person name="Birren B."/>
        </authorList>
    </citation>
    <scope>NUCLEOTIDE SEQUENCE [LARGE SCALE GENOMIC DNA]</scope>
    <source>
        <strain evidence="9 10">VS20</strain>
    </source>
</reference>
<accession>T0QP93</accession>
<dbReference type="InterPro" id="IPR018114">
    <property type="entry name" value="TRYPSIN_HIS"/>
</dbReference>
<dbReference type="FunFam" id="2.40.10.10:FF:000002">
    <property type="entry name" value="Transmembrane protease serine"/>
    <property type="match status" value="1"/>
</dbReference>
<dbReference type="InterPro" id="IPR043504">
    <property type="entry name" value="Peptidase_S1_PA_chymotrypsin"/>
</dbReference>
<dbReference type="SMART" id="SM00020">
    <property type="entry name" value="Tryp_SPc"/>
    <property type="match status" value="1"/>
</dbReference>
<dbReference type="PANTHER" id="PTHR24276">
    <property type="entry name" value="POLYSERASE-RELATED"/>
    <property type="match status" value="1"/>
</dbReference>
<dbReference type="PROSITE" id="PS51354">
    <property type="entry name" value="GLUTAREDOXIN_2"/>
    <property type="match status" value="1"/>
</dbReference>
<keyword evidence="3" id="KW-0843">Virulence</keyword>
<dbReference type="RefSeq" id="XP_008609967.1">
    <property type="nucleotide sequence ID" value="XM_008611745.1"/>
</dbReference>
<evidence type="ECO:0000259" key="8">
    <source>
        <dbReference type="PROSITE" id="PS50240"/>
    </source>
</evidence>
<dbReference type="InterPro" id="IPR001254">
    <property type="entry name" value="Trypsin_dom"/>
</dbReference>
<keyword evidence="2 7" id="KW-0732">Signal</keyword>
<evidence type="ECO:0000256" key="6">
    <source>
        <dbReference type="RuleBase" id="RU363034"/>
    </source>
</evidence>
<proteinExistence type="inferred from homology"/>
<dbReference type="SUPFAM" id="SSF52833">
    <property type="entry name" value="Thioredoxin-like"/>
    <property type="match status" value="1"/>
</dbReference>
<feature type="chain" id="PRO_5004570428" description="Peptidase S1 domain-containing protein" evidence="7">
    <location>
        <begin position="20"/>
        <end position="356"/>
    </location>
</feature>
<dbReference type="Proteomes" id="UP000030762">
    <property type="component" value="Unassembled WGS sequence"/>
</dbReference>
<keyword evidence="5" id="KW-0325">Glycoprotein</keyword>
<dbReference type="Gene3D" id="3.40.30.10">
    <property type="entry name" value="Glutaredoxin"/>
    <property type="match status" value="1"/>
</dbReference>
<keyword evidence="6" id="KW-0645">Protease</keyword>
<evidence type="ECO:0000256" key="3">
    <source>
        <dbReference type="ARBA" id="ARBA00023026"/>
    </source>
</evidence>
<feature type="domain" description="Peptidase S1" evidence="8">
    <location>
        <begin position="27"/>
        <end position="265"/>
    </location>
</feature>
<dbReference type="EMBL" id="JH767147">
    <property type="protein sequence ID" value="EQC36546.1"/>
    <property type="molecule type" value="Genomic_DNA"/>
</dbReference>
<dbReference type="InterPro" id="IPR050430">
    <property type="entry name" value="Peptidase_S1"/>
</dbReference>